<dbReference type="EMBL" id="VCDX01000005">
    <property type="protein sequence ID" value="TYL12854.1"/>
    <property type="molecule type" value="Genomic_DNA"/>
</dbReference>
<reference evidence="3 5" key="2">
    <citation type="submission" date="2019-05" db="EMBL/GenBank/DDBJ databases">
        <title>Genome sequence of Moorella thermoacetica ATCC 33924.</title>
        <authorList>
            <person name="Poehlein A."/>
            <person name="Bengelsdorf F.R."/>
            <person name="Duerre P."/>
            <person name="Daniel R."/>
        </authorList>
    </citation>
    <scope>NUCLEOTIDE SEQUENCE [LARGE SCALE GENOMIC DNA]</scope>
    <source>
        <strain evidence="3 5">ATCC 33924</strain>
    </source>
</reference>
<keyword evidence="5" id="KW-1185">Reference proteome</keyword>
<organism evidence="2 4">
    <name type="scientific">Neomoorella thermoacetica</name>
    <name type="common">Clostridium thermoaceticum</name>
    <dbReference type="NCBI Taxonomy" id="1525"/>
    <lineage>
        <taxon>Bacteria</taxon>
        <taxon>Bacillati</taxon>
        <taxon>Bacillota</taxon>
        <taxon>Clostridia</taxon>
        <taxon>Neomoorellales</taxon>
        <taxon>Neomoorellaceae</taxon>
        <taxon>Neomoorella</taxon>
    </lineage>
</organism>
<dbReference type="Proteomes" id="UP000322283">
    <property type="component" value="Unassembled WGS sequence"/>
</dbReference>
<dbReference type="InterPro" id="IPR013783">
    <property type="entry name" value="Ig-like_fold"/>
</dbReference>
<evidence type="ECO:0000313" key="4">
    <source>
        <dbReference type="Proteomes" id="UP000094598"/>
    </source>
</evidence>
<dbReference type="RefSeq" id="WP_069588420.1">
    <property type="nucleotide sequence ID" value="NZ_CP017019.1"/>
</dbReference>
<accession>A0AAC9MU24</accession>
<dbReference type="EMBL" id="CP017019">
    <property type="protein sequence ID" value="AOQ23147.1"/>
    <property type="molecule type" value="Genomic_DNA"/>
</dbReference>
<feature type="chain" id="PRO_5042229682" evidence="1">
    <location>
        <begin position="26"/>
        <end position="1031"/>
    </location>
</feature>
<dbReference type="Proteomes" id="UP000094598">
    <property type="component" value="Chromosome"/>
</dbReference>
<name>A0AAC9MU24_NEOTH</name>
<reference evidence="2 4" key="1">
    <citation type="submission" date="2016-08" db="EMBL/GenBank/DDBJ databases">
        <title>Moorella thermoacetica DSM 103132.</title>
        <authorList>
            <person name="Jendresen C.B."/>
            <person name="Redl S.M."/>
            <person name="Jensen T.O."/>
            <person name="Nielsen A.T."/>
        </authorList>
    </citation>
    <scope>NUCLEOTIDE SEQUENCE [LARGE SCALE GENOMIC DNA]</scope>
    <source>
        <strain evidence="2 4">DSM 103132</strain>
    </source>
</reference>
<evidence type="ECO:0000313" key="2">
    <source>
        <dbReference type="EMBL" id="AOQ23147.1"/>
    </source>
</evidence>
<keyword evidence="1" id="KW-0732">Signal</keyword>
<protein>
    <submittedName>
        <fullName evidence="2">Uncharacterized protein</fullName>
    </submittedName>
</protein>
<gene>
    <name evidence="2" type="ORF">Maut_00684</name>
    <name evidence="3" type="ORF">MTAT_16770</name>
</gene>
<dbReference type="Gene3D" id="2.60.40.10">
    <property type="entry name" value="Immunoglobulins"/>
    <property type="match status" value="1"/>
</dbReference>
<feature type="signal peptide" evidence="1">
    <location>
        <begin position="1"/>
        <end position="25"/>
    </location>
</feature>
<evidence type="ECO:0000256" key="1">
    <source>
        <dbReference type="SAM" id="SignalP"/>
    </source>
</evidence>
<evidence type="ECO:0000313" key="3">
    <source>
        <dbReference type="EMBL" id="TYL12854.1"/>
    </source>
</evidence>
<dbReference type="AlphaFoldDB" id="A0AAC9MU24"/>
<evidence type="ECO:0000313" key="5">
    <source>
        <dbReference type="Proteomes" id="UP000322283"/>
    </source>
</evidence>
<proteinExistence type="predicted"/>
<sequence length="1031" mass="114135">MRKQFLLTTSLVAMFLATLAAGAFAGATPWIQAAPRPEQNLVHLEWGMNPASETGNYNYMVYKREAGEAEFQSIPVKDRVKVLNIYPPVGDPITFTNWKGQRFTLPKAASLKKWMEEPNAEHPKGYGMGLIEVDAVSVPNFNANPAGYLKNPDGSWKYDVIFNGSWDVNADYDLNANSLPIVEEFIRSGHGYLTGHDTMFGDPYTNTYTRKLRRYFRIKIGHPFDYWNAPPGEIDYKNLNMPSYPSWVGSTTVKIVKKGLLTNYPWKIGEPGTVLNVPFSHSTSQYAFGDVWLVYTNDSQVGYNGGPTYGWQMFPPGTAPNDVMNPGPPDDPNDPGGTNNFYLTTWSNTAMVNTGHSNCEATPDEQKIIANTLFYLAQVTNGISWDDHSAQDVAPPNPVAGIQTNPVPGGIEITWQRPKDNGNTYYYYVQAINKATGDRLNSAVVGPVSYATGIKGYAYVIDQNPSTDPRAAVNLAQEKINVALAPGKYYLHIRAVDNVGNASEVKHFTIEVGFELQAALEPNPAMRGQKVRVYAAVQQSGLNAGTQSGGSQEFHPANILVQHRNRPSFWQPWGTDFTDPDAWWIWPRDTRGSGWQTLAGETAEFRKTWNARAWGVYRTEVCADNWFHLYQDGNLVLKGGGMQKAIFTWEQAGDNGHPDPRPVPYKAMVVNGGGPAGLLLNVREVGRHWTTAYQPEMPGDGVSHHYYPDFYVPNTQTVMVRVRNVSGNQPDAVYIDDHTINTPGVARASGGDLTFTAQGGHWYHVNVWNSYSKGVDRFDVRVTFEGSVVVHTDGSWESRNLPVIGYGNAMFPVAAAPGAEFTVNVPVHNLSGAGEFTPEEMSLETPVWKGSNYDSWCHIQISYHWYDQNGNCVIWDDVRTELPQNISPGETVTVPVKVIASTQPGTYTLRIDAVQEDIAWFSWAAGPVLQGTVQVDPGVSGVDYSSRVQADQVYVVLPDGSQLPLQWDAVLRRYWGEFLIPDGGSPGVWPGDGTYPVQVVAAKGGLTKMVNLNLVIEGNIKEKLYIRTLEW</sequence>